<dbReference type="GO" id="GO:0016491">
    <property type="term" value="F:oxidoreductase activity"/>
    <property type="evidence" value="ECO:0007669"/>
    <property type="project" value="InterPro"/>
</dbReference>
<dbReference type="InterPro" id="IPR008254">
    <property type="entry name" value="Flavodoxin/NO_synth"/>
</dbReference>
<dbReference type="RefSeq" id="WP_133473814.1">
    <property type="nucleotide sequence ID" value="NZ_SNWP01000010.1"/>
</dbReference>
<gene>
    <name evidence="7" type="ORF">BC659_1294</name>
</gene>
<dbReference type="PROSITE" id="PS50902">
    <property type="entry name" value="FLAVODOXIN_LIKE"/>
    <property type="match status" value="1"/>
</dbReference>
<dbReference type="PROSITE" id="PS51384">
    <property type="entry name" value="FAD_FR"/>
    <property type="match status" value="1"/>
</dbReference>
<dbReference type="Gene3D" id="1.20.990.10">
    <property type="entry name" value="NADPH-cytochrome p450 Reductase, Chain A, domain 3"/>
    <property type="match status" value="1"/>
</dbReference>
<keyword evidence="3" id="KW-0288">FMN</keyword>
<dbReference type="PANTHER" id="PTHR19384">
    <property type="entry name" value="NITRIC OXIDE SYNTHASE-RELATED"/>
    <property type="match status" value="1"/>
</dbReference>
<feature type="domain" description="Flavodoxin-like" evidence="5">
    <location>
        <begin position="51"/>
        <end position="188"/>
    </location>
</feature>
<name>A0A4R6J349_9BACT</name>
<keyword evidence="2" id="KW-0285">Flavoprotein</keyword>
<dbReference type="InterPro" id="IPR017927">
    <property type="entry name" value="FAD-bd_FR_type"/>
</dbReference>
<dbReference type="InterPro" id="IPR039261">
    <property type="entry name" value="FNR_nucleotide-bd"/>
</dbReference>
<dbReference type="Pfam" id="PF00175">
    <property type="entry name" value="NAD_binding_1"/>
    <property type="match status" value="1"/>
</dbReference>
<dbReference type="Gene3D" id="2.40.30.10">
    <property type="entry name" value="Translation factors"/>
    <property type="match status" value="1"/>
</dbReference>
<dbReference type="InterPro" id="IPR001709">
    <property type="entry name" value="Flavoprot_Pyr_Nucl_cyt_Rdtase"/>
</dbReference>
<dbReference type="SUPFAM" id="SSF52218">
    <property type="entry name" value="Flavoproteins"/>
    <property type="match status" value="1"/>
</dbReference>
<organism evidence="7 8">
    <name type="scientific">Sediminibacterium goheungense</name>
    <dbReference type="NCBI Taxonomy" id="1086393"/>
    <lineage>
        <taxon>Bacteria</taxon>
        <taxon>Pseudomonadati</taxon>
        <taxon>Bacteroidota</taxon>
        <taxon>Chitinophagia</taxon>
        <taxon>Chitinophagales</taxon>
        <taxon>Chitinophagaceae</taxon>
        <taxon>Sediminibacterium</taxon>
    </lineage>
</organism>
<dbReference type="PRINTS" id="PR00371">
    <property type="entry name" value="FPNCR"/>
</dbReference>
<dbReference type="InterPro" id="IPR001094">
    <property type="entry name" value="Flavdoxin-like"/>
</dbReference>
<evidence type="ECO:0000256" key="3">
    <source>
        <dbReference type="ARBA" id="ARBA00022643"/>
    </source>
</evidence>
<dbReference type="InterPro" id="IPR017938">
    <property type="entry name" value="Riboflavin_synthase-like_b-brl"/>
</dbReference>
<feature type="domain" description="FAD-binding FR-type" evidence="6">
    <location>
        <begin position="214"/>
        <end position="414"/>
    </location>
</feature>
<dbReference type="SUPFAM" id="SSF52343">
    <property type="entry name" value="Ferredoxin reductase-like, C-terminal NADP-linked domain"/>
    <property type="match status" value="1"/>
</dbReference>
<dbReference type="GO" id="GO:0005829">
    <property type="term" value="C:cytosol"/>
    <property type="evidence" value="ECO:0007669"/>
    <property type="project" value="TreeGrafter"/>
</dbReference>
<keyword evidence="8" id="KW-1185">Reference proteome</keyword>
<comment type="caution">
    <text evidence="7">The sequence shown here is derived from an EMBL/GenBank/DDBJ whole genome shotgun (WGS) entry which is preliminary data.</text>
</comment>
<proteinExistence type="predicted"/>
<evidence type="ECO:0000256" key="1">
    <source>
        <dbReference type="ARBA" id="ARBA00001917"/>
    </source>
</evidence>
<keyword evidence="4" id="KW-0028">Amino-acid biosynthesis</keyword>
<dbReference type="PANTHER" id="PTHR19384:SF128">
    <property type="entry name" value="NADPH OXIDOREDUCTASE A"/>
    <property type="match status" value="1"/>
</dbReference>
<dbReference type="InterPro" id="IPR023173">
    <property type="entry name" value="NADPH_Cyt_P450_Rdtase_alpha"/>
</dbReference>
<dbReference type="OrthoDB" id="9789468at2"/>
<evidence type="ECO:0000256" key="2">
    <source>
        <dbReference type="ARBA" id="ARBA00022630"/>
    </source>
</evidence>
<dbReference type="GO" id="GO:0050660">
    <property type="term" value="F:flavin adenine dinucleotide binding"/>
    <property type="evidence" value="ECO:0007669"/>
    <property type="project" value="TreeGrafter"/>
</dbReference>
<evidence type="ECO:0000313" key="8">
    <source>
        <dbReference type="Proteomes" id="UP000295741"/>
    </source>
</evidence>
<dbReference type="Gene3D" id="3.40.50.80">
    <property type="entry name" value="Nucleotide-binding domain of ferredoxin-NADP reductase (FNR) module"/>
    <property type="match status" value="1"/>
</dbReference>
<dbReference type="AlphaFoldDB" id="A0A4R6J349"/>
<protein>
    <submittedName>
        <fullName evidence="7">Sulfite reductase (NADPH) flavoprotein alpha-component</fullName>
    </submittedName>
</protein>
<dbReference type="InterPro" id="IPR029039">
    <property type="entry name" value="Flavoprotein-like_sf"/>
</dbReference>
<dbReference type="Gene3D" id="3.40.50.360">
    <property type="match status" value="1"/>
</dbReference>
<keyword evidence="4" id="KW-0198">Cysteine biosynthesis</keyword>
<evidence type="ECO:0000259" key="5">
    <source>
        <dbReference type="PROSITE" id="PS50902"/>
    </source>
</evidence>
<dbReference type="Pfam" id="PF00258">
    <property type="entry name" value="Flavodoxin_1"/>
    <property type="match status" value="1"/>
</dbReference>
<reference evidence="7 8" key="1">
    <citation type="submission" date="2019-03" db="EMBL/GenBank/DDBJ databases">
        <title>Genomic Encyclopedia of Archaeal and Bacterial Type Strains, Phase II (KMG-II): from individual species to whole genera.</title>
        <authorList>
            <person name="Goeker M."/>
        </authorList>
    </citation>
    <scope>NUCLEOTIDE SEQUENCE [LARGE SCALE GENOMIC DNA]</scope>
    <source>
        <strain evidence="7 8">DSM 28323</strain>
    </source>
</reference>
<dbReference type="InterPro" id="IPR001433">
    <property type="entry name" value="OxRdtase_FAD/NAD-bd"/>
</dbReference>
<dbReference type="SUPFAM" id="SSF63380">
    <property type="entry name" value="Riboflavin synthase domain-like"/>
    <property type="match status" value="1"/>
</dbReference>
<dbReference type="GO" id="GO:0019344">
    <property type="term" value="P:cysteine biosynthetic process"/>
    <property type="evidence" value="ECO:0007669"/>
    <property type="project" value="UniProtKB-KW"/>
</dbReference>
<dbReference type="Proteomes" id="UP000295741">
    <property type="component" value="Unassembled WGS sequence"/>
</dbReference>
<evidence type="ECO:0000313" key="7">
    <source>
        <dbReference type="EMBL" id="TDO29211.1"/>
    </source>
</evidence>
<comment type="cofactor">
    <cofactor evidence="1">
        <name>FMN</name>
        <dbReference type="ChEBI" id="CHEBI:58210"/>
    </cofactor>
</comment>
<dbReference type="EMBL" id="SNWP01000010">
    <property type="protein sequence ID" value="TDO29211.1"/>
    <property type="molecule type" value="Genomic_DNA"/>
</dbReference>
<accession>A0A4R6J349</accession>
<evidence type="ECO:0000256" key="4">
    <source>
        <dbReference type="ARBA" id="ARBA00023192"/>
    </source>
</evidence>
<sequence>MLAEPKLKLLADFISQFSKEELIWVNGYLSGWIAAPATTPAEPVNASPKKLTIAYGTETGNSKKLATDFAAKAKKKGLPTKLVSLDQYKLTELPKEEYFITVISTQGDGEPPVTAQKFYDHIHNNGFKLPQLKYGVLALGDTAYPLFCKTGEDVDKQLQYLGAQRIAGLQKCDLDYEATAAQWFDKVIEQLTTSVPTETTVTAPLVAAPKPAGKQYYEGIIQTHINLTAKGSAKKIYYIELLAEGVAFLPGDSIGIVPESDALLVDQILQLASVDGNKTITWKNETATIRELLISKINISYLLEKSVKQYATVVGQEIPAAKTDLLSLLKKYPLQNPALFEQVLEGLTQNVPRIYNIASSPVAHNGEVHITVLRDVFIKEEKEHTGLCTHFLENKKQGDTVRFFIQTNKRFRLPAADKDIVMIGPGTGIAPFRSFVAERDATGASGKNWLFFSEEQFTTDFLYQTEWQSWFETDVLTKISLAFHNGIEKAPTLADKILQQGKEIFEWLQAGASLYLCGEKEPAGKAIEEALLKVFSAETGSETNGKLFFETLKNENRYSKDLY</sequence>
<evidence type="ECO:0000259" key="6">
    <source>
        <dbReference type="PROSITE" id="PS51384"/>
    </source>
</evidence>
<dbReference type="GO" id="GO:0010181">
    <property type="term" value="F:FMN binding"/>
    <property type="evidence" value="ECO:0007669"/>
    <property type="project" value="InterPro"/>
</dbReference>
<dbReference type="PRINTS" id="PR00369">
    <property type="entry name" value="FLAVODOXIN"/>
</dbReference>